<dbReference type="GO" id="GO:0005737">
    <property type="term" value="C:cytoplasm"/>
    <property type="evidence" value="ECO:0007669"/>
    <property type="project" value="UniProtKB-SubCell"/>
</dbReference>
<dbReference type="InterPro" id="IPR029032">
    <property type="entry name" value="AhpD-like"/>
</dbReference>
<reference evidence="5 6" key="1">
    <citation type="submission" date="2019-07" db="EMBL/GenBank/DDBJ databases">
        <title>Draft genome assembly of a fouling barnacle, Amphibalanus amphitrite (Darwin, 1854): The first reference genome for Thecostraca.</title>
        <authorList>
            <person name="Kim W."/>
        </authorList>
    </citation>
    <scope>NUCLEOTIDE SEQUENCE [LARGE SCALE GENOMIC DNA]</scope>
    <source>
        <strain evidence="5">SNU_AA5</strain>
        <tissue evidence="5">Soma without cirri and trophi</tissue>
    </source>
</reference>
<dbReference type="GO" id="GO:1990253">
    <property type="term" value="P:cellular response to leucine starvation"/>
    <property type="evidence" value="ECO:0007669"/>
    <property type="project" value="TreeGrafter"/>
</dbReference>
<proteinExistence type="inferred from homology"/>
<dbReference type="OrthoDB" id="337464at2759"/>
<dbReference type="GO" id="GO:0016239">
    <property type="term" value="P:positive regulation of macroautophagy"/>
    <property type="evidence" value="ECO:0007669"/>
    <property type="project" value="TreeGrafter"/>
</dbReference>
<dbReference type="EMBL" id="VIIS01001914">
    <property type="protein sequence ID" value="KAF0291019.1"/>
    <property type="molecule type" value="Genomic_DNA"/>
</dbReference>
<evidence type="ECO:0000256" key="4">
    <source>
        <dbReference type="SAM" id="MobiDB-lite"/>
    </source>
</evidence>
<dbReference type="AlphaFoldDB" id="A0A6A4VCZ7"/>
<dbReference type="SUPFAM" id="SSF69118">
    <property type="entry name" value="AhpD-like"/>
    <property type="match status" value="1"/>
</dbReference>
<dbReference type="PANTHER" id="PTHR12474:SF0">
    <property type="entry name" value="SESTRIN HOMOLOG"/>
    <property type="match status" value="1"/>
</dbReference>
<feature type="region of interest" description="Disordered" evidence="4">
    <location>
        <begin position="144"/>
        <end position="163"/>
    </location>
</feature>
<dbReference type="Proteomes" id="UP000440578">
    <property type="component" value="Unassembled WGS sequence"/>
</dbReference>
<evidence type="ECO:0000256" key="1">
    <source>
        <dbReference type="ARBA" id="ARBA00004496"/>
    </source>
</evidence>
<sequence length="163" mass="17630">MLVDPEVSPCAGSLAESADTDVAGTLAEEPANGRLQFDVSSSCDSVWQDPAMRHMCAHPEYLAVFARTQNFIMRGDGPLPFDIRHYIAIMDWFSAAGFTGPKVARVVGGLVGRAGLADLPMETGLSERHRTLHALTGRARHRKGWTEPLQTALPPPVLPPPTM</sequence>
<dbReference type="InterPro" id="IPR006730">
    <property type="entry name" value="Sestrin"/>
</dbReference>
<feature type="compositionally biased region" description="Pro residues" evidence="4">
    <location>
        <begin position="153"/>
        <end position="163"/>
    </location>
</feature>
<protein>
    <submittedName>
        <fullName evidence="5">Sestrin-3</fullName>
    </submittedName>
</protein>
<keyword evidence="3" id="KW-0963">Cytoplasm</keyword>
<dbReference type="GO" id="GO:1901031">
    <property type="term" value="P:regulation of response to reactive oxygen species"/>
    <property type="evidence" value="ECO:0007669"/>
    <property type="project" value="InterPro"/>
</dbReference>
<comment type="similarity">
    <text evidence="2">Belongs to the sestrin family.</text>
</comment>
<dbReference type="GO" id="GO:0071233">
    <property type="term" value="P:cellular response to L-leucine"/>
    <property type="evidence" value="ECO:0007669"/>
    <property type="project" value="TreeGrafter"/>
</dbReference>
<dbReference type="GO" id="GO:0016684">
    <property type="term" value="F:oxidoreductase activity, acting on peroxide as acceptor"/>
    <property type="evidence" value="ECO:0007669"/>
    <property type="project" value="TreeGrafter"/>
</dbReference>
<evidence type="ECO:0000313" key="5">
    <source>
        <dbReference type="EMBL" id="KAF0291019.1"/>
    </source>
</evidence>
<evidence type="ECO:0000256" key="3">
    <source>
        <dbReference type="ARBA" id="ARBA00022490"/>
    </source>
</evidence>
<organism evidence="5 6">
    <name type="scientific">Amphibalanus amphitrite</name>
    <name type="common">Striped barnacle</name>
    <name type="synonym">Balanus amphitrite</name>
    <dbReference type="NCBI Taxonomy" id="1232801"/>
    <lineage>
        <taxon>Eukaryota</taxon>
        <taxon>Metazoa</taxon>
        <taxon>Ecdysozoa</taxon>
        <taxon>Arthropoda</taxon>
        <taxon>Crustacea</taxon>
        <taxon>Multicrustacea</taxon>
        <taxon>Cirripedia</taxon>
        <taxon>Thoracica</taxon>
        <taxon>Thoracicalcarea</taxon>
        <taxon>Balanomorpha</taxon>
        <taxon>Balanoidea</taxon>
        <taxon>Balanidae</taxon>
        <taxon>Amphibalaninae</taxon>
        <taxon>Amphibalanus</taxon>
    </lineage>
</organism>
<dbReference type="GO" id="GO:0070728">
    <property type="term" value="F:L-leucine binding"/>
    <property type="evidence" value="ECO:0007669"/>
    <property type="project" value="TreeGrafter"/>
</dbReference>
<comment type="subcellular location">
    <subcellularLocation>
        <location evidence="1">Cytoplasm</location>
    </subcellularLocation>
</comment>
<dbReference type="PANTHER" id="PTHR12474">
    <property type="entry name" value="P53 REGULATED PA26 NUCLEAR PROTEIN SESTRIN"/>
    <property type="match status" value="1"/>
</dbReference>
<comment type="caution">
    <text evidence="5">The sequence shown here is derived from an EMBL/GenBank/DDBJ whole genome shotgun (WGS) entry which is preliminary data.</text>
</comment>
<dbReference type="GO" id="GO:0005634">
    <property type="term" value="C:nucleus"/>
    <property type="evidence" value="ECO:0007669"/>
    <property type="project" value="InterPro"/>
</dbReference>
<dbReference type="GO" id="GO:1904262">
    <property type="term" value="P:negative regulation of TORC1 signaling"/>
    <property type="evidence" value="ECO:0007669"/>
    <property type="project" value="UniProtKB-ARBA"/>
</dbReference>
<accession>A0A6A4VCZ7</accession>
<evidence type="ECO:0000256" key="2">
    <source>
        <dbReference type="ARBA" id="ARBA00008350"/>
    </source>
</evidence>
<dbReference type="Pfam" id="PF04636">
    <property type="entry name" value="PA26"/>
    <property type="match status" value="1"/>
</dbReference>
<name>A0A6A4VCZ7_AMPAM</name>
<evidence type="ECO:0000313" key="6">
    <source>
        <dbReference type="Proteomes" id="UP000440578"/>
    </source>
</evidence>
<keyword evidence="6" id="KW-1185">Reference proteome</keyword>
<gene>
    <name evidence="5" type="primary">Sesn3</name>
    <name evidence="5" type="ORF">FJT64_010790</name>
</gene>